<dbReference type="PANTHER" id="PTHR10696:SF25">
    <property type="entry name" value="OXIDOREDUCTASE AIM17-RELATED"/>
    <property type="match status" value="1"/>
</dbReference>
<dbReference type="CDD" id="cd00250">
    <property type="entry name" value="CAS_like"/>
    <property type="match status" value="1"/>
</dbReference>
<evidence type="ECO:0000256" key="5">
    <source>
        <dbReference type="ARBA" id="ARBA00022964"/>
    </source>
</evidence>
<comment type="similarity">
    <text evidence="3">Belongs to the gamma-BBH/TMLD family.</text>
</comment>
<protein>
    <submittedName>
        <fullName evidence="11">TauD/TfdA family dioxygenase</fullName>
    </submittedName>
</protein>
<dbReference type="EMBL" id="CP098827">
    <property type="protein sequence ID" value="XBO69118.1"/>
    <property type="molecule type" value="Genomic_DNA"/>
</dbReference>
<evidence type="ECO:0000256" key="3">
    <source>
        <dbReference type="ARBA" id="ARBA00008654"/>
    </source>
</evidence>
<feature type="region of interest" description="Disordered" evidence="8">
    <location>
        <begin position="374"/>
        <end position="393"/>
    </location>
</feature>
<feature type="domain" description="TauD/TfdA-like" evidence="9">
    <location>
        <begin position="116"/>
        <end position="353"/>
    </location>
</feature>
<evidence type="ECO:0000259" key="9">
    <source>
        <dbReference type="Pfam" id="PF02668"/>
    </source>
</evidence>
<organism evidence="11">
    <name type="scientific">Halomonas sp. RT37</name>
    <dbReference type="NCBI Taxonomy" id="2950872"/>
    <lineage>
        <taxon>Bacteria</taxon>
        <taxon>Pseudomonadati</taxon>
        <taxon>Pseudomonadota</taxon>
        <taxon>Gammaproteobacteria</taxon>
        <taxon>Oceanospirillales</taxon>
        <taxon>Halomonadaceae</taxon>
        <taxon>Halomonas</taxon>
    </lineage>
</organism>
<sequence>MTQQTPPQLTDDGRQLALTLGEGHHRLDALWLRERLPDAETLDPQTGQRLIEAAELPLDLTLTQADVQDERLVVAFSDGHRGSITIDELEDAVRCQRLDDNASRVYWDSTLATPPKASFEQALESDPALLDLLDQLHRFGFVRVTDVPVSEDGMQPLIDRIGPLRRTNWGGIADVKSVANAYDLTMTQRGLEPHTDNPYRDPIPGYIWLHCLTNAADGGDSTLVDGFEAARRLRQQDPDAFACLTEVTPRFRYHDETTRLESEGPLIELDARGEVTRVRYSNRTERIDLMDSALLRRYYAARKAFYQLIRSSELTLELKLSPGEMLIMDNYRLLHGRTAFQLEGGVRHLRQGYVDRDSTASRRLLLKDRLKPAHDSEARTADNLPRTTQGASA</sequence>
<reference evidence="11" key="1">
    <citation type="submission" date="2022-06" db="EMBL/GenBank/DDBJ databases">
        <title>A novel DMS-producing enzyme.</title>
        <authorList>
            <person name="Zhang Y."/>
        </authorList>
    </citation>
    <scope>NUCLEOTIDE SEQUENCE</scope>
    <source>
        <strain evidence="11">RT37</strain>
    </source>
</reference>
<dbReference type="PANTHER" id="PTHR10696">
    <property type="entry name" value="GAMMA-BUTYROBETAINE HYDROXYLASE-RELATED"/>
    <property type="match status" value="1"/>
</dbReference>
<evidence type="ECO:0000256" key="6">
    <source>
        <dbReference type="ARBA" id="ARBA00023002"/>
    </source>
</evidence>
<dbReference type="InterPro" id="IPR038492">
    <property type="entry name" value="GBBH-like_N_sf"/>
</dbReference>
<accession>A0AAU7KDT4</accession>
<dbReference type="FunFam" id="3.60.130.10:FF:000001">
    <property type="entry name" value="Trimethyllysine dioxygenase, mitochondrial"/>
    <property type="match status" value="1"/>
</dbReference>
<dbReference type="InterPro" id="IPR003819">
    <property type="entry name" value="TauD/TfdA-like"/>
</dbReference>
<dbReference type="InterPro" id="IPR010376">
    <property type="entry name" value="GBBH-like_N"/>
</dbReference>
<evidence type="ECO:0000256" key="2">
    <source>
        <dbReference type="ARBA" id="ARBA00001961"/>
    </source>
</evidence>
<dbReference type="InterPro" id="IPR042098">
    <property type="entry name" value="TauD-like_sf"/>
</dbReference>
<dbReference type="Pfam" id="PF06155">
    <property type="entry name" value="GBBH-like_N"/>
    <property type="match status" value="1"/>
</dbReference>
<dbReference type="Pfam" id="PF02668">
    <property type="entry name" value="TauD"/>
    <property type="match status" value="1"/>
</dbReference>
<proteinExistence type="inferred from homology"/>
<dbReference type="Gene3D" id="3.30.2020.30">
    <property type="match status" value="1"/>
</dbReference>
<evidence type="ECO:0000259" key="10">
    <source>
        <dbReference type="Pfam" id="PF06155"/>
    </source>
</evidence>
<evidence type="ECO:0000256" key="7">
    <source>
        <dbReference type="ARBA" id="ARBA00023004"/>
    </source>
</evidence>
<dbReference type="GO" id="GO:0046872">
    <property type="term" value="F:metal ion binding"/>
    <property type="evidence" value="ECO:0007669"/>
    <property type="project" value="UniProtKB-KW"/>
</dbReference>
<dbReference type="GO" id="GO:0045329">
    <property type="term" value="P:carnitine biosynthetic process"/>
    <property type="evidence" value="ECO:0007669"/>
    <property type="project" value="TreeGrafter"/>
</dbReference>
<evidence type="ECO:0000256" key="8">
    <source>
        <dbReference type="SAM" id="MobiDB-lite"/>
    </source>
</evidence>
<dbReference type="InterPro" id="IPR050411">
    <property type="entry name" value="AlphaKG_dependent_hydroxylases"/>
</dbReference>
<comment type="cofactor">
    <cofactor evidence="2">
        <name>L-ascorbate</name>
        <dbReference type="ChEBI" id="CHEBI:38290"/>
    </cofactor>
</comment>
<keyword evidence="4" id="KW-0479">Metal-binding</keyword>
<evidence type="ECO:0000313" key="11">
    <source>
        <dbReference type="EMBL" id="XBO69118.1"/>
    </source>
</evidence>
<dbReference type="RefSeq" id="WP_348826455.1">
    <property type="nucleotide sequence ID" value="NZ_CP098827.1"/>
</dbReference>
<comment type="cofactor">
    <cofactor evidence="1">
        <name>Fe(2+)</name>
        <dbReference type="ChEBI" id="CHEBI:29033"/>
    </cofactor>
</comment>
<dbReference type="GO" id="GO:0016706">
    <property type="term" value="F:2-oxoglutarate-dependent dioxygenase activity"/>
    <property type="evidence" value="ECO:0007669"/>
    <property type="project" value="UniProtKB-ARBA"/>
</dbReference>
<name>A0AAU7KDT4_9GAMM</name>
<keyword evidence="6" id="KW-0560">Oxidoreductase</keyword>
<gene>
    <name evidence="11" type="ORF">NFG58_10735</name>
</gene>
<dbReference type="Gene3D" id="3.60.130.10">
    <property type="entry name" value="Clavaminate synthase-like"/>
    <property type="match status" value="1"/>
</dbReference>
<evidence type="ECO:0000256" key="4">
    <source>
        <dbReference type="ARBA" id="ARBA00022723"/>
    </source>
</evidence>
<evidence type="ECO:0000256" key="1">
    <source>
        <dbReference type="ARBA" id="ARBA00001954"/>
    </source>
</evidence>
<dbReference type="SUPFAM" id="SSF51197">
    <property type="entry name" value="Clavaminate synthase-like"/>
    <property type="match status" value="1"/>
</dbReference>
<keyword evidence="5 11" id="KW-0223">Dioxygenase</keyword>
<dbReference type="AlphaFoldDB" id="A0AAU7KDT4"/>
<feature type="domain" description="Gamma-butyrobetaine hydroxylase-like N-terminal" evidence="10">
    <location>
        <begin position="9"/>
        <end position="83"/>
    </location>
</feature>
<keyword evidence="7" id="KW-0408">Iron</keyword>